<organism evidence="2 3">
    <name type="scientific">Tothia fuscella</name>
    <dbReference type="NCBI Taxonomy" id="1048955"/>
    <lineage>
        <taxon>Eukaryota</taxon>
        <taxon>Fungi</taxon>
        <taxon>Dikarya</taxon>
        <taxon>Ascomycota</taxon>
        <taxon>Pezizomycotina</taxon>
        <taxon>Dothideomycetes</taxon>
        <taxon>Pleosporomycetidae</taxon>
        <taxon>Venturiales</taxon>
        <taxon>Cylindrosympodiaceae</taxon>
        <taxon>Tothia</taxon>
    </lineage>
</organism>
<dbReference type="PANTHER" id="PTHR12303:SF13">
    <property type="match status" value="1"/>
</dbReference>
<keyword evidence="1" id="KW-0732">Signal</keyword>
<feature type="chain" id="PRO_5040339934" evidence="1">
    <location>
        <begin position="27"/>
        <end position="439"/>
    </location>
</feature>
<keyword evidence="3" id="KW-1185">Reference proteome</keyword>
<comment type="caution">
    <text evidence="2">The sequence shown here is derived from an EMBL/GenBank/DDBJ whole genome shotgun (WGS) entry which is preliminary data.</text>
</comment>
<dbReference type="CDD" id="cd02440">
    <property type="entry name" value="AdoMet_MTases"/>
    <property type="match status" value="1"/>
</dbReference>
<reference evidence="2" key="1">
    <citation type="journal article" date="2020" name="Stud. Mycol.">
        <title>101 Dothideomycetes genomes: a test case for predicting lifestyles and emergence of pathogens.</title>
        <authorList>
            <person name="Haridas S."/>
            <person name="Albert R."/>
            <person name="Binder M."/>
            <person name="Bloem J."/>
            <person name="Labutti K."/>
            <person name="Salamov A."/>
            <person name="Andreopoulos B."/>
            <person name="Baker S."/>
            <person name="Barry K."/>
            <person name="Bills G."/>
            <person name="Bluhm B."/>
            <person name="Cannon C."/>
            <person name="Castanera R."/>
            <person name="Culley D."/>
            <person name="Daum C."/>
            <person name="Ezra D."/>
            <person name="Gonzalez J."/>
            <person name="Henrissat B."/>
            <person name="Kuo A."/>
            <person name="Liang C."/>
            <person name="Lipzen A."/>
            <person name="Lutzoni F."/>
            <person name="Magnuson J."/>
            <person name="Mondo S."/>
            <person name="Nolan M."/>
            <person name="Ohm R."/>
            <person name="Pangilinan J."/>
            <person name="Park H.-J."/>
            <person name="Ramirez L."/>
            <person name="Alfaro M."/>
            <person name="Sun H."/>
            <person name="Tritt A."/>
            <person name="Yoshinaga Y."/>
            <person name="Zwiers L.-H."/>
            <person name="Turgeon B."/>
            <person name="Goodwin S."/>
            <person name="Spatafora J."/>
            <person name="Crous P."/>
            <person name="Grigoriev I."/>
        </authorList>
    </citation>
    <scope>NUCLEOTIDE SEQUENCE</scope>
    <source>
        <strain evidence="2">CBS 130266</strain>
    </source>
</reference>
<dbReference type="AlphaFoldDB" id="A0A9P4TSF3"/>
<dbReference type="InterPro" id="IPR029063">
    <property type="entry name" value="SAM-dependent_MTases_sf"/>
</dbReference>
<evidence type="ECO:0000313" key="2">
    <source>
        <dbReference type="EMBL" id="KAF2416956.1"/>
    </source>
</evidence>
<evidence type="ECO:0000256" key="1">
    <source>
        <dbReference type="SAM" id="SignalP"/>
    </source>
</evidence>
<feature type="signal peptide" evidence="1">
    <location>
        <begin position="1"/>
        <end position="26"/>
    </location>
</feature>
<accession>A0A9P4TSF3</accession>
<dbReference type="PANTHER" id="PTHR12303">
    <property type="entry name" value="CARNOSINE N-METHYLTRANSFERASE"/>
    <property type="match status" value="1"/>
</dbReference>
<evidence type="ECO:0000313" key="3">
    <source>
        <dbReference type="Proteomes" id="UP000800235"/>
    </source>
</evidence>
<dbReference type="EMBL" id="MU007148">
    <property type="protein sequence ID" value="KAF2416956.1"/>
    <property type="molecule type" value="Genomic_DNA"/>
</dbReference>
<dbReference type="InterPro" id="IPR012901">
    <property type="entry name" value="CARME"/>
</dbReference>
<dbReference type="SUPFAM" id="SSF53335">
    <property type="entry name" value="S-adenosyl-L-methionine-dependent methyltransferases"/>
    <property type="match status" value="1"/>
</dbReference>
<sequence length="439" mass="50684">MTKNLHINILLLILFNVSLLFLSAHSENICSVLHLDNDIATGASGIATFKPYHEPPSLRHRQEKERLFISLNYETGDWGVSHPRHKLLQALHGLYRYEYGCLADLEQWKTTYDGISAEQKKVICEATSHEKRFELFRENQIRNQAIIKRVLANAMRFYEISMEELNWFITEEEDGEILFNPYGVSDILNHLVRDWSSGGPHKRDLGSEPILETLSALYPDREPHVKPKRILVPGAGVGRLAHEIAHLDAFEVTMNEISADMNIFYRYAETLRVPETATIHPHIDWRSYQPSMEELAREIMFPDVPIDASDVLLVEGDFVSVFENSTGQFDTIVTLFFFDTAQNLLDYLDVIHRLLRPGGVWINLGSFLYGASPFLHLSLEDFVAVSKNMGFEFVPTDEKWGDLSIPGETLRTREVSYLFNERAYRKKLYEAQFWVARKW</sequence>
<dbReference type="Pfam" id="PF07942">
    <property type="entry name" value="CARME"/>
    <property type="match status" value="1"/>
</dbReference>
<proteinExistence type="predicted"/>
<dbReference type="GO" id="GO:0008757">
    <property type="term" value="F:S-adenosylmethionine-dependent methyltransferase activity"/>
    <property type="evidence" value="ECO:0007669"/>
    <property type="project" value="InterPro"/>
</dbReference>
<dbReference type="SMART" id="SM01296">
    <property type="entry name" value="N2227"/>
    <property type="match status" value="1"/>
</dbReference>
<protein>
    <submittedName>
        <fullName evidence="2">N2227-domain-containing protein</fullName>
    </submittedName>
</protein>
<dbReference type="Gene3D" id="3.40.50.150">
    <property type="entry name" value="Vaccinia Virus protein VP39"/>
    <property type="match status" value="1"/>
</dbReference>
<gene>
    <name evidence="2" type="ORF">EJ08DRAFT_643773</name>
</gene>
<dbReference type="OrthoDB" id="978at2759"/>
<name>A0A9P4TSF3_9PEZI</name>
<dbReference type="Proteomes" id="UP000800235">
    <property type="component" value="Unassembled WGS sequence"/>
</dbReference>